<dbReference type="InterPro" id="IPR017441">
    <property type="entry name" value="Protein_kinase_ATP_BS"/>
</dbReference>
<dbReference type="InterPro" id="IPR000719">
    <property type="entry name" value="Prot_kinase_dom"/>
</dbReference>
<protein>
    <submittedName>
        <fullName evidence="14">Death-associated protein kinase 3 (DAP kinase 3) (DAP-like kinase) (Dlk) (MYPT1 kinase) (Zipper-interacting protein kinase) (ZIP-kinase)</fullName>
    </submittedName>
</protein>
<dbReference type="PROSITE" id="PS50011">
    <property type="entry name" value="PROTEIN_KINASE_DOM"/>
    <property type="match status" value="1"/>
</dbReference>
<organism evidence="12">
    <name type="scientific">Cladocopium goreaui</name>
    <dbReference type="NCBI Taxonomy" id="2562237"/>
    <lineage>
        <taxon>Eukaryota</taxon>
        <taxon>Sar</taxon>
        <taxon>Alveolata</taxon>
        <taxon>Dinophyceae</taxon>
        <taxon>Suessiales</taxon>
        <taxon>Symbiodiniaceae</taxon>
        <taxon>Cladocopium</taxon>
    </lineage>
</organism>
<reference evidence="13" key="2">
    <citation type="submission" date="2024-04" db="EMBL/GenBank/DDBJ databases">
        <authorList>
            <person name="Chen Y."/>
            <person name="Shah S."/>
            <person name="Dougan E. K."/>
            <person name="Thang M."/>
            <person name="Chan C."/>
        </authorList>
    </citation>
    <scope>NUCLEOTIDE SEQUENCE [LARGE SCALE GENOMIC DNA]</scope>
</reference>
<feature type="domain" description="EF-hand" evidence="11">
    <location>
        <begin position="334"/>
        <end position="369"/>
    </location>
</feature>
<dbReference type="Gene3D" id="1.20.120.350">
    <property type="entry name" value="Voltage-gated potassium channels. Chain C"/>
    <property type="match status" value="1"/>
</dbReference>
<dbReference type="Gene3D" id="1.10.287.70">
    <property type="match status" value="1"/>
</dbReference>
<evidence type="ECO:0000313" key="15">
    <source>
        <dbReference type="Proteomes" id="UP001152797"/>
    </source>
</evidence>
<dbReference type="PROSITE" id="PS00107">
    <property type="entry name" value="PROTEIN_KINASE_ATP"/>
    <property type="match status" value="1"/>
</dbReference>
<dbReference type="InterPro" id="IPR005821">
    <property type="entry name" value="Ion_trans_dom"/>
</dbReference>
<feature type="region of interest" description="Disordered" evidence="8">
    <location>
        <begin position="763"/>
        <end position="791"/>
    </location>
</feature>
<dbReference type="Pfam" id="PF00069">
    <property type="entry name" value="Pkinase"/>
    <property type="match status" value="1"/>
</dbReference>
<feature type="compositionally biased region" description="Basic and acidic residues" evidence="8">
    <location>
        <begin position="777"/>
        <end position="787"/>
    </location>
</feature>
<dbReference type="EMBL" id="CAMXCT010006655">
    <property type="protein sequence ID" value="CAI4017753.1"/>
    <property type="molecule type" value="Genomic_DNA"/>
</dbReference>
<dbReference type="SUPFAM" id="SSF47473">
    <property type="entry name" value="EF-hand"/>
    <property type="match status" value="1"/>
</dbReference>
<keyword evidence="3" id="KW-0106">Calcium</keyword>
<evidence type="ECO:0000256" key="9">
    <source>
        <dbReference type="SAM" id="Phobius"/>
    </source>
</evidence>
<evidence type="ECO:0000256" key="1">
    <source>
        <dbReference type="ARBA" id="ARBA00004141"/>
    </source>
</evidence>
<dbReference type="InterPro" id="IPR011992">
    <property type="entry name" value="EF-hand-dom_pair"/>
</dbReference>
<feature type="transmembrane region" description="Helical" evidence="9">
    <location>
        <begin position="164"/>
        <end position="188"/>
    </location>
</feature>
<dbReference type="GO" id="GO:0016020">
    <property type="term" value="C:membrane"/>
    <property type="evidence" value="ECO:0007669"/>
    <property type="project" value="UniProtKB-SubCell"/>
</dbReference>
<evidence type="ECO:0000256" key="8">
    <source>
        <dbReference type="SAM" id="MobiDB-lite"/>
    </source>
</evidence>
<dbReference type="Gene3D" id="1.10.510.10">
    <property type="entry name" value="Transferase(Phosphotransferase) domain 1"/>
    <property type="match status" value="2"/>
</dbReference>
<dbReference type="GO" id="GO:0005509">
    <property type="term" value="F:calcium ion binding"/>
    <property type="evidence" value="ECO:0007669"/>
    <property type="project" value="InterPro"/>
</dbReference>
<dbReference type="InterPro" id="IPR027359">
    <property type="entry name" value="Volt_channel_dom_sf"/>
</dbReference>
<dbReference type="OrthoDB" id="191686at2759"/>
<dbReference type="GO" id="GO:0005216">
    <property type="term" value="F:monoatomic ion channel activity"/>
    <property type="evidence" value="ECO:0007669"/>
    <property type="project" value="InterPro"/>
</dbReference>
<dbReference type="AlphaFoldDB" id="A0A9P1M2A9"/>
<dbReference type="SMART" id="SM00054">
    <property type="entry name" value="EFh"/>
    <property type="match status" value="2"/>
</dbReference>
<evidence type="ECO:0000256" key="4">
    <source>
        <dbReference type="ARBA" id="ARBA00022989"/>
    </source>
</evidence>
<dbReference type="SUPFAM" id="SSF56112">
    <property type="entry name" value="Protein kinase-like (PK-like)"/>
    <property type="match status" value="1"/>
</dbReference>
<feature type="domain" description="EF-hand" evidence="11">
    <location>
        <begin position="291"/>
        <end position="326"/>
    </location>
</feature>
<dbReference type="InterPro" id="IPR018247">
    <property type="entry name" value="EF_Hand_1_Ca_BS"/>
</dbReference>
<feature type="domain" description="Protein kinase" evidence="10">
    <location>
        <begin position="503"/>
        <end position="743"/>
    </location>
</feature>
<feature type="transmembrane region" description="Helical" evidence="9">
    <location>
        <begin position="61"/>
        <end position="79"/>
    </location>
</feature>
<dbReference type="GO" id="GO:0004672">
    <property type="term" value="F:protein kinase activity"/>
    <property type="evidence" value="ECO:0007669"/>
    <property type="project" value="InterPro"/>
</dbReference>
<comment type="caution">
    <text evidence="12">The sequence shown here is derived from an EMBL/GenBank/DDBJ whole genome shotgun (WGS) entry which is preliminary data.</text>
</comment>
<feature type="transmembrane region" description="Helical" evidence="9">
    <location>
        <begin position="30"/>
        <end position="49"/>
    </location>
</feature>
<comment type="similarity">
    <text evidence="6">Belongs to the protein kinase superfamily. Ser/Thr protein kinase family. CDPK subfamily.</text>
</comment>
<evidence type="ECO:0000259" key="10">
    <source>
        <dbReference type="PROSITE" id="PS50011"/>
    </source>
</evidence>
<keyword evidence="7" id="KW-0547">Nucleotide-binding</keyword>
<keyword evidence="14" id="KW-0808">Transferase</keyword>
<dbReference type="PROSITE" id="PS50222">
    <property type="entry name" value="EF_HAND_2"/>
    <property type="match status" value="2"/>
</dbReference>
<dbReference type="SUPFAM" id="SSF81324">
    <property type="entry name" value="Voltage-gated potassium channels"/>
    <property type="match status" value="1"/>
</dbReference>
<evidence type="ECO:0000256" key="7">
    <source>
        <dbReference type="PROSITE-ProRule" id="PRU10141"/>
    </source>
</evidence>
<dbReference type="Gene3D" id="1.10.238.10">
    <property type="entry name" value="EF-hand"/>
    <property type="match status" value="1"/>
</dbReference>
<feature type="region of interest" description="Disordered" evidence="8">
    <location>
        <begin position="429"/>
        <end position="453"/>
    </location>
</feature>
<evidence type="ECO:0000313" key="14">
    <source>
        <dbReference type="EMBL" id="CAL4805065.1"/>
    </source>
</evidence>
<dbReference type="Pfam" id="PF00520">
    <property type="entry name" value="Ion_trans"/>
    <property type="match status" value="1"/>
</dbReference>
<keyword evidence="14" id="KW-0418">Kinase</keyword>
<accession>A0A9P1M2A9</accession>
<dbReference type="PROSITE" id="PS00018">
    <property type="entry name" value="EF_HAND_1"/>
    <property type="match status" value="2"/>
</dbReference>
<feature type="transmembrane region" description="Helical" evidence="9">
    <location>
        <begin position="241"/>
        <end position="267"/>
    </location>
</feature>
<dbReference type="PANTHER" id="PTHR24347">
    <property type="entry name" value="SERINE/THREONINE-PROTEIN KINASE"/>
    <property type="match status" value="1"/>
</dbReference>
<comment type="subcellular location">
    <subcellularLocation>
        <location evidence="1">Membrane</location>
        <topology evidence="1">Multi-pass membrane protein</topology>
    </subcellularLocation>
</comment>
<feature type="transmembrane region" description="Helical" evidence="9">
    <location>
        <begin position="99"/>
        <end position="126"/>
    </location>
</feature>
<dbReference type="InterPro" id="IPR002048">
    <property type="entry name" value="EF_hand_dom"/>
</dbReference>
<evidence type="ECO:0000256" key="3">
    <source>
        <dbReference type="ARBA" id="ARBA00022837"/>
    </source>
</evidence>
<dbReference type="InterPro" id="IPR011009">
    <property type="entry name" value="Kinase-like_dom_sf"/>
</dbReference>
<dbReference type="Proteomes" id="UP001152797">
    <property type="component" value="Unassembled WGS sequence"/>
</dbReference>
<feature type="binding site" evidence="7">
    <location>
        <position position="536"/>
    </location>
    <ligand>
        <name>ATP</name>
        <dbReference type="ChEBI" id="CHEBI:30616"/>
    </ligand>
</feature>
<keyword evidence="2 9" id="KW-0812">Transmembrane</keyword>
<evidence type="ECO:0000256" key="5">
    <source>
        <dbReference type="ARBA" id="ARBA00023136"/>
    </source>
</evidence>
<name>A0A9P1M2A9_9DINO</name>
<dbReference type="EMBL" id="CAMXCT020006655">
    <property type="protein sequence ID" value="CAL1171128.1"/>
    <property type="molecule type" value="Genomic_DNA"/>
</dbReference>
<evidence type="ECO:0000259" key="11">
    <source>
        <dbReference type="PROSITE" id="PS50222"/>
    </source>
</evidence>
<gene>
    <name evidence="12" type="ORF">C1SCF055_LOCUS42373</name>
</gene>
<keyword evidence="5 9" id="KW-0472">Membrane</keyword>
<reference evidence="12" key="1">
    <citation type="submission" date="2022-10" db="EMBL/GenBank/DDBJ databases">
        <authorList>
            <person name="Chen Y."/>
            <person name="Dougan E. K."/>
            <person name="Chan C."/>
            <person name="Rhodes N."/>
            <person name="Thang M."/>
        </authorList>
    </citation>
    <scope>NUCLEOTIDE SEQUENCE</scope>
</reference>
<evidence type="ECO:0000313" key="13">
    <source>
        <dbReference type="EMBL" id="CAL1171128.1"/>
    </source>
</evidence>
<feature type="transmembrane region" description="Helical" evidence="9">
    <location>
        <begin position="208"/>
        <end position="229"/>
    </location>
</feature>
<evidence type="ECO:0000256" key="6">
    <source>
        <dbReference type="ARBA" id="ARBA00024334"/>
    </source>
</evidence>
<feature type="compositionally biased region" description="Polar residues" evidence="8">
    <location>
        <begin position="763"/>
        <end position="772"/>
    </location>
</feature>
<keyword evidence="4 9" id="KW-1133">Transmembrane helix</keyword>
<proteinExistence type="inferred from homology"/>
<dbReference type="EMBL" id="CAMXCT030006655">
    <property type="protein sequence ID" value="CAL4805065.1"/>
    <property type="molecule type" value="Genomic_DNA"/>
</dbReference>
<keyword evidence="7" id="KW-0067">ATP-binding</keyword>
<evidence type="ECO:0000256" key="2">
    <source>
        <dbReference type="ARBA" id="ARBA00022692"/>
    </source>
</evidence>
<sequence length="810" mass="90850">MKEIAAIMRTFDNGVVEEEEDVDKIWVDSAAFDIVISCIIVLNAFVIGLETDVRRASRERDAGWIVAEVFFLLCFLGEVGLKMYYHTWRWAFNSFSNMLTIFICFMAFIDCTILNPIGVSGVLRMFSMFRIVGISRLYKLIKRYRRLDELRLLLQSLKDSMQTLFWTVVLLVVVLYIAAVILTQQIGHNVEIYGNYRKLSGGWDHEELFGTVGRSMFTLMQVMTLDSWLSKVVRHVAVNQWYMIAFFCAFLLITTFGIMNILVSVIVEQTLAASLQNKQRLKVREEKAQRAELDSIKEIFLISDTDGSNSLDKEEFLAAVKNPEVQWRMKMLELPVAETVKLFGVLDGDGSQTLSYTDFIQGCAKLKGHAMSKDMLAVMAQADALATKMDLMDDSLAESERMVAGLDEISLRIARRFDSAILGSRRRMAHAAGGSKPIIPPKRDGPSGDNGEGSASLLLSSRVLTHFGPLDHSLLQPAARQSTCKIDLQSCCDPKVRLEDLYEILDESVGSGSFGVVRRSRHRGSGKECVIKSVGKEAAGERYRALLVDRHLGERLLWMSKQAKHPNIATYFDILEGPQHFFIVMEELLGPELMEQVEEFFPVTEAYLQCIMKQIFQGLTLLDFGFAMSLSEPWDRAVCGTLMFMAPEVIGSKAEAPYLAAMDVWAAGVILYVLLTGDAPAEEAQVRLFGRGGPAADVALDRALAAHELNKASEESLKLLKNILVLDPSLRITAQDALQHEWFQLDAGRRVCVPLEKYRRTRSASMSSQVSTPKALPSRERTPKKMLDLPQPAFEPLERIVSEGVEEVKN</sequence>
<evidence type="ECO:0000313" key="12">
    <source>
        <dbReference type="EMBL" id="CAI4017753.1"/>
    </source>
</evidence>
<dbReference type="GO" id="GO:0005524">
    <property type="term" value="F:ATP binding"/>
    <property type="evidence" value="ECO:0007669"/>
    <property type="project" value="UniProtKB-UniRule"/>
</dbReference>
<keyword evidence="15" id="KW-1185">Reference proteome</keyword>